<feature type="transmembrane region" description="Helical" evidence="2">
    <location>
        <begin position="18"/>
        <end position="36"/>
    </location>
</feature>
<feature type="region of interest" description="Disordered" evidence="1">
    <location>
        <begin position="56"/>
        <end position="86"/>
    </location>
</feature>
<comment type="caution">
    <text evidence="3">The sequence shown here is derived from an EMBL/GenBank/DDBJ whole genome shotgun (WGS) entry which is preliminary data.</text>
</comment>
<dbReference type="Proteomes" id="UP000604243">
    <property type="component" value="Unassembled WGS sequence"/>
</dbReference>
<keyword evidence="2" id="KW-0472">Membrane</keyword>
<proteinExistence type="predicted"/>
<evidence type="ECO:0000256" key="1">
    <source>
        <dbReference type="SAM" id="MobiDB-lite"/>
    </source>
</evidence>
<evidence type="ECO:0000313" key="4">
    <source>
        <dbReference type="Proteomes" id="UP000604243"/>
    </source>
</evidence>
<gene>
    <name evidence="3" type="ORF">GCM10010082_05580</name>
</gene>
<sequence length="86" mass="9176">MPGSLAIDWSLKMSVKGLLSLLFGMLLVVSGIWLTLDQAQQERQWNLQRDAANGVIPGELPGDEATAGTGEQAGEKDDSGIVNRLP</sequence>
<protein>
    <submittedName>
        <fullName evidence="3">Uncharacterized protein</fullName>
    </submittedName>
</protein>
<evidence type="ECO:0000256" key="2">
    <source>
        <dbReference type="SAM" id="Phobius"/>
    </source>
</evidence>
<accession>A0ABQ3FBN0</accession>
<keyword evidence="2" id="KW-0812">Transmembrane</keyword>
<organism evidence="3 4">
    <name type="scientific">Kushneria pakistanensis</name>
    <dbReference type="NCBI Taxonomy" id="1508770"/>
    <lineage>
        <taxon>Bacteria</taxon>
        <taxon>Pseudomonadati</taxon>
        <taxon>Pseudomonadota</taxon>
        <taxon>Gammaproteobacteria</taxon>
        <taxon>Oceanospirillales</taxon>
        <taxon>Halomonadaceae</taxon>
        <taxon>Kushneria</taxon>
    </lineage>
</organism>
<name>A0ABQ3FBN0_9GAMM</name>
<evidence type="ECO:0000313" key="3">
    <source>
        <dbReference type="EMBL" id="GHC17333.1"/>
    </source>
</evidence>
<keyword evidence="4" id="KW-1185">Reference proteome</keyword>
<reference evidence="4" key="1">
    <citation type="journal article" date="2019" name="Int. J. Syst. Evol. Microbiol.">
        <title>The Global Catalogue of Microorganisms (GCM) 10K type strain sequencing project: providing services to taxonomists for standard genome sequencing and annotation.</title>
        <authorList>
            <consortium name="The Broad Institute Genomics Platform"/>
            <consortium name="The Broad Institute Genome Sequencing Center for Infectious Disease"/>
            <person name="Wu L."/>
            <person name="Ma J."/>
        </authorList>
    </citation>
    <scope>NUCLEOTIDE SEQUENCE [LARGE SCALE GENOMIC DNA]</scope>
    <source>
        <strain evidence="4">KCTC 42082</strain>
    </source>
</reference>
<keyword evidence="2" id="KW-1133">Transmembrane helix</keyword>
<dbReference type="EMBL" id="BMZM01000001">
    <property type="protein sequence ID" value="GHC17333.1"/>
    <property type="molecule type" value="Genomic_DNA"/>
</dbReference>